<organism evidence="2 3">
    <name type="scientific">Pantoea allii</name>
    <dbReference type="NCBI Taxonomy" id="574096"/>
    <lineage>
        <taxon>Bacteria</taxon>
        <taxon>Pseudomonadati</taxon>
        <taxon>Pseudomonadota</taxon>
        <taxon>Gammaproteobacteria</taxon>
        <taxon>Enterobacterales</taxon>
        <taxon>Erwiniaceae</taxon>
        <taxon>Pantoea</taxon>
    </lineage>
</organism>
<evidence type="ECO:0000313" key="3">
    <source>
        <dbReference type="Proteomes" id="UP000245981"/>
    </source>
</evidence>
<sequence>MTDALTASALATLFTEARTHNGWLDKPVTGEQLKTIYALARMGPTSANCSPARIVFIQSQEAKEKLAPALSSGN</sequence>
<reference evidence="2 3" key="1">
    <citation type="submission" date="2018-05" db="EMBL/GenBank/DDBJ databases">
        <title>Genomic Encyclopedia of Type Strains, Phase IV (KMG-V): Genome sequencing to study the core and pangenomes of soil and plant-associated prokaryotes.</title>
        <authorList>
            <person name="Whitman W."/>
        </authorList>
    </citation>
    <scope>NUCLEOTIDE SEQUENCE [LARGE SCALE GENOMIC DNA]</scope>
    <source>
        <strain evidence="2 3">PNA 200-10</strain>
    </source>
</reference>
<feature type="non-terminal residue" evidence="2">
    <location>
        <position position="74"/>
    </location>
</feature>
<name>A0A2V2BE25_9GAMM</name>
<dbReference type="GO" id="GO:0016491">
    <property type="term" value="F:oxidoreductase activity"/>
    <property type="evidence" value="ECO:0007669"/>
    <property type="project" value="InterPro"/>
</dbReference>
<dbReference type="InterPro" id="IPR050461">
    <property type="entry name" value="Nitroreductase_HadB/RutE"/>
</dbReference>
<evidence type="ECO:0000313" key="2">
    <source>
        <dbReference type="EMBL" id="PWK95601.1"/>
    </source>
</evidence>
<accession>A0A2V2BE25</accession>
<feature type="domain" description="Nitroreductase" evidence="1">
    <location>
        <begin position="23"/>
        <end position="72"/>
    </location>
</feature>
<proteinExistence type="predicted"/>
<dbReference type="InterPro" id="IPR000415">
    <property type="entry name" value="Nitroreductase-like"/>
</dbReference>
<dbReference type="Proteomes" id="UP000245981">
    <property type="component" value="Unassembled WGS sequence"/>
</dbReference>
<dbReference type="Pfam" id="PF00881">
    <property type="entry name" value="Nitroreductase"/>
    <property type="match status" value="1"/>
</dbReference>
<comment type="caution">
    <text evidence="2">The sequence shown here is derived from an EMBL/GenBank/DDBJ whole genome shotgun (WGS) entry which is preliminary data.</text>
</comment>
<dbReference type="SUPFAM" id="SSF55469">
    <property type="entry name" value="FMN-dependent nitroreductase-like"/>
    <property type="match status" value="1"/>
</dbReference>
<dbReference type="AlphaFoldDB" id="A0A2V2BE25"/>
<dbReference type="PANTHER" id="PTHR43543">
    <property type="entry name" value="MALONIC SEMIALDEHYDE REDUCTASE RUTE-RELATED"/>
    <property type="match status" value="1"/>
</dbReference>
<dbReference type="Gene3D" id="3.40.109.10">
    <property type="entry name" value="NADH Oxidase"/>
    <property type="match status" value="1"/>
</dbReference>
<dbReference type="InterPro" id="IPR029479">
    <property type="entry name" value="Nitroreductase"/>
</dbReference>
<protein>
    <submittedName>
        <fullName evidence="2">Nitroreductase family protein</fullName>
    </submittedName>
</protein>
<dbReference type="PANTHER" id="PTHR43543:SF1">
    <property type="entry name" value="MALONIC SEMIALDEHYDE REDUCTASE RUTE-RELATED"/>
    <property type="match status" value="1"/>
</dbReference>
<evidence type="ECO:0000259" key="1">
    <source>
        <dbReference type="Pfam" id="PF00881"/>
    </source>
</evidence>
<dbReference type="RefSeq" id="WP_181377148.1">
    <property type="nucleotide sequence ID" value="NZ_QGHF01000007.1"/>
</dbReference>
<dbReference type="EMBL" id="QGHF01000007">
    <property type="protein sequence ID" value="PWK95601.1"/>
    <property type="molecule type" value="Genomic_DNA"/>
</dbReference>
<gene>
    <name evidence="2" type="ORF">C7431_1071</name>
</gene>